<reference evidence="2" key="1">
    <citation type="journal article" date="2023" name="Mol. Phylogenet. Evol.">
        <title>Genome-scale phylogeny and comparative genomics of the fungal order Sordariales.</title>
        <authorList>
            <person name="Hensen N."/>
            <person name="Bonometti L."/>
            <person name="Westerberg I."/>
            <person name="Brannstrom I.O."/>
            <person name="Guillou S."/>
            <person name="Cros-Aarteil S."/>
            <person name="Calhoun S."/>
            <person name="Haridas S."/>
            <person name="Kuo A."/>
            <person name="Mondo S."/>
            <person name="Pangilinan J."/>
            <person name="Riley R."/>
            <person name="LaButti K."/>
            <person name="Andreopoulos B."/>
            <person name="Lipzen A."/>
            <person name="Chen C."/>
            <person name="Yan M."/>
            <person name="Daum C."/>
            <person name="Ng V."/>
            <person name="Clum A."/>
            <person name="Steindorff A."/>
            <person name="Ohm R.A."/>
            <person name="Martin F."/>
            <person name="Silar P."/>
            <person name="Natvig D.O."/>
            <person name="Lalanne C."/>
            <person name="Gautier V."/>
            <person name="Ament-Velasquez S.L."/>
            <person name="Kruys A."/>
            <person name="Hutchinson M.I."/>
            <person name="Powell A.J."/>
            <person name="Barry K."/>
            <person name="Miller A.N."/>
            <person name="Grigoriev I.V."/>
            <person name="Debuchy R."/>
            <person name="Gladieux P."/>
            <person name="Hiltunen Thoren M."/>
            <person name="Johannesson H."/>
        </authorList>
    </citation>
    <scope>NUCLEOTIDE SEQUENCE</scope>
    <source>
        <strain evidence="2">CBS 508.74</strain>
    </source>
</reference>
<dbReference type="EMBL" id="MU853332">
    <property type="protein sequence ID" value="KAK4117503.1"/>
    <property type="molecule type" value="Genomic_DNA"/>
</dbReference>
<gene>
    <name evidence="2" type="ORF">N656DRAFT_43644</name>
</gene>
<name>A0AAN6YXT7_9PEZI</name>
<feature type="region of interest" description="Disordered" evidence="1">
    <location>
        <begin position="17"/>
        <end position="41"/>
    </location>
</feature>
<sequence>MIRGLRPCLRPTRLAHTSAHSATHLKRPPAPDLADHSSPSSPPPITPLIITQQGLEGFWPSKEVRQFSAQYQVVFPTALRGLAKEQFKEFGVRILVCNKHVFSLHHYKYLSVFGHVLAEKILESYRQKKSRPLWIYAQTASVSDGSNCVVQTTAKRMVWKALLTALRAVGYDETGRSLDGESQRVLQGTIRVAISAPKTILKSDFDAFVKHLITVLKEQVISRLDFSQGSRS</sequence>
<keyword evidence="3" id="KW-1185">Reference proteome</keyword>
<evidence type="ECO:0000313" key="3">
    <source>
        <dbReference type="Proteomes" id="UP001302812"/>
    </source>
</evidence>
<accession>A0AAN6YXT7</accession>
<protein>
    <submittedName>
        <fullName evidence="2">Uncharacterized protein</fullName>
    </submittedName>
</protein>
<comment type="caution">
    <text evidence="2">The sequence shown here is derived from an EMBL/GenBank/DDBJ whole genome shotgun (WGS) entry which is preliminary data.</text>
</comment>
<dbReference type="Proteomes" id="UP001302812">
    <property type="component" value="Unassembled WGS sequence"/>
</dbReference>
<proteinExistence type="predicted"/>
<dbReference type="AlphaFoldDB" id="A0AAN6YXT7"/>
<evidence type="ECO:0000256" key="1">
    <source>
        <dbReference type="SAM" id="MobiDB-lite"/>
    </source>
</evidence>
<dbReference type="GeneID" id="89933774"/>
<reference evidence="2" key="2">
    <citation type="submission" date="2023-05" db="EMBL/GenBank/DDBJ databases">
        <authorList>
            <consortium name="Lawrence Berkeley National Laboratory"/>
            <person name="Steindorff A."/>
            <person name="Hensen N."/>
            <person name="Bonometti L."/>
            <person name="Westerberg I."/>
            <person name="Brannstrom I.O."/>
            <person name="Guillou S."/>
            <person name="Cros-Aarteil S."/>
            <person name="Calhoun S."/>
            <person name="Haridas S."/>
            <person name="Kuo A."/>
            <person name="Mondo S."/>
            <person name="Pangilinan J."/>
            <person name="Riley R."/>
            <person name="Labutti K."/>
            <person name="Andreopoulos B."/>
            <person name="Lipzen A."/>
            <person name="Chen C."/>
            <person name="Yanf M."/>
            <person name="Daum C."/>
            <person name="Ng V."/>
            <person name="Clum A."/>
            <person name="Ohm R."/>
            <person name="Martin F."/>
            <person name="Silar P."/>
            <person name="Natvig D."/>
            <person name="Lalanne C."/>
            <person name="Gautier V."/>
            <person name="Ament-Velasquez S.L."/>
            <person name="Kruys A."/>
            <person name="Hutchinson M.I."/>
            <person name="Powell A.J."/>
            <person name="Barry K."/>
            <person name="Miller A.N."/>
            <person name="Grigoriev I.V."/>
            <person name="Debuchy R."/>
            <person name="Gladieux P."/>
            <person name="Thoren M.H."/>
            <person name="Johannesson H."/>
        </authorList>
    </citation>
    <scope>NUCLEOTIDE SEQUENCE</scope>
    <source>
        <strain evidence="2">CBS 508.74</strain>
    </source>
</reference>
<evidence type="ECO:0000313" key="2">
    <source>
        <dbReference type="EMBL" id="KAK4117503.1"/>
    </source>
</evidence>
<dbReference type="RefSeq" id="XP_064675073.1">
    <property type="nucleotide sequence ID" value="XM_064809650.1"/>
</dbReference>
<organism evidence="2 3">
    <name type="scientific">Canariomyces notabilis</name>
    <dbReference type="NCBI Taxonomy" id="2074819"/>
    <lineage>
        <taxon>Eukaryota</taxon>
        <taxon>Fungi</taxon>
        <taxon>Dikarya</taxon>
        <taxon>Ascomycota</taxon>
        <taxon>Pezizomycotina</taxon>
        <taxon>Sordariomycetes</taxon>
        <taxon>Sordariomycetidae</taxon>
        <taxon>Sordariales</taxon>
        <taxon>Chaetomiaceae</taxon>
        <taxon>Canariomyces</taxon>
    </lineage>
</organism>